<organism evidence="11 12">
    <name type="scientific">Escovopsis weberi</name>
    <dbReference type="NCBI Taxonomy" id="150374"/>
    <lineage>
        <taxon>Eukaryota</taxon>
        <taxon>Fungi</taxon>
        <taxon>Dikarya</taxon>
        <taxon>Ascomycota</taxon>
        <taxon>Pezizomycotina</taxon>
        <taxon>Sordariomycetes</taxon>
        <taxon>Hypocreomycetidae</taxon>
        <taxon>Hypocreales</taxon>
        <taxon>Hypocreaceae</taxon>
        <taxon>Escovopsis</taxon>
    </lineage>
</organism>
<dbReference type="Proteomes" id="UP000053831">
    <property type="component" value="Unassembled WGS sequence"/>
</dbReference>
<comment type="caution">
    <text evidence="11">The sequence shown here is derived from an EMBL/GenBank/DDBJ whole genome shotgun (WGS) entry which is preliminary data.</text>
</comment>
<protein>
    <recommendedName>
        <fullName evidence="9">aromatic-amino-acid transaminase</fullName>
        <ecNumber evidence="9">2.6.1.57</ecNumber>
    </recommendedName>
</protein>
<dbReference type="PANTHER" id="PTHR42790">
    <property type="entry name" value="AMINOTRANSFERASE"/>
    <property type="match status" value="1"/>
</dbReference>
<feature type="domain" description="Aminotransferase class I/classII large" evidence="10">
    <location>
        <begin position="215"/>
        <end position="540"/>
    </location>
</feature>
<dbReference type="PANTHER" id="PTHR42790:SF21">
    <property type="entry name" value="AROMATIC_AMINOADIPATE AMINOTRANSFERASE 1"/>
    <property type="match status" value="1"/>
</dbReference>
<reference evidence="11 12" key="1">
    <citation type="submission" date="2015-07" db="EMBL/GenBank/DDBJ databases">
        <title>The genome of the fungus Escovopsis weberi, a specialized disease agent of ant agriculture.</title>
        <authorList>
            <person name="de Man T.J."/>
            <person name="Stajich J.E."/>
            <person name="Kubicek C.P."/>
            <person name="Chenthamara K."/>
            <person name="Atanasova L."/>
            <person name="Druzhinina I.S."/>
            <person name="Birnbaum S."/>
            <person name="Barribeau S.M."/>
            <person name="Teiling C."/>
            <person name="Suen G."/>
            <person name="Currie C."/>
            <person name="Gerardo N.M."/>
        </authorList>
    </citation>
    <scope>NUCLEOTIDE SEQUENCE [LARGE SCALE GENOMIC DNA]</scope>
</reference>
<dbReference type="Gene3D" id="3.40.640.10">
    <property type="entry name" value="Type I PLP-dependent aspartate aminotransferase-like (Major domain)"/>
    <property type="match status" value="1"/>
</dbReference>
<evidence type="ECO:0000256" key="7">
    <source>
        <dbReference type="ARBA" id="ARBA00022898"/>
    </source>
</evidence>
<dbReference type="FunFam" id="3.40.640.10:FF:000074">
    <property type="entry name" value="Aromatic amino acid aminotransferase"/>
    <property type="match status" value="1"/>
</dbReference>
<evidence type="ECO:0000256" key="3">
    <source>
        <dbReference type="ARBA" id="ARBA00007441"/>
    </source>
</evidence>
<dbReference type="STRING" id="150374.A0A0M8MY40"/>
<evidence type="ECO:0000256" key="6">
    <source>
        <dbReference type="ARBA" id="ARBA00022679"/>
    </source>
</evidence>
<comment type="similarity">
    <text evidence="3">Belongs to the class-I pyridoxal-phosphate-dependent aminotransferase family.</text>
</comment>
<sequence>MSSITRVARLPALRLSPSPARTRIIASRSFYSRSSLNGAQAAHAEQTSVQEHRSRSILSDIAERRARAGKLVAGVAAASHSDMFKGPQTNKPMAKRWNNHLTSESLSREPCTLKKAAKYLKQPGIVSLCGGLPSSELFPFSDISMTVPMPSTGFAPAGETVSIGKYDVRDKDATYDLSIALNYGQATGSAQMIRFLTEHTEIICQPPYADWGVCQTIGSTGALEEVLRMFCDKDRGDSVLTEAFSFTTALETISPLGVKTFGLPIDEQGLIPEAMDELLSNWDPEARGARRPHLLYTVPSGQNPTGATQGEARRRAIYAVAQKHDVFIIEDEPYYFLQMQPYTGRNEPAAPPPRDVHEFVSSLIPTYVSMDVDGRVVRLDSFSKVTVPGSRLGWIVASDQIVERYQRHAEVASQGPSGFSQVLIHKLLDETWGHEGYLQWLMNLRLEYTKKRDALLAACEDHLPTDILWLNVDYSAHPQAGKKSIEEIEQEIFDACVKSNVLLARGSWFLTEKDKPLKELHFRTTFATAPQKDMDTAIMRFGKALRDSFSR</sequence>
<evidence type="ECO:0000256" key="2">
    <source>
        <dbReference type="ARBA" id="ARBA00004496"/>
    </source>
</evidence>
<dbReference type="GO" id="GO:0009074">
    <property type="term" value="P:aromatic amino acid family catabolic process"/>
    <property type="evidence" value="ECO:0007669"/>
    <property type="project" value="TreeGrafter"/>
</dbReference>
<dbReference type="AlphaFoldDB" id="A0A0M8MY40"/>
<name>A0A0M8MY40_ESCWE</name>
<dbReference type="EMBL" id="LGSR01000013">
    <property type="protein sequence ID" value="KOS21118.1"/>
    <property type="molecule type" value="Genomic_DNA"/>
</dbReference>
<proteinExistence type="inferred from homology"/>
<evidence type="ECO:0000256" key="1">
    <source>
        <dbReference type="ARBA" id="ARBA00001933"/>
    </source>
</evidence>
<evidence type="ECO:0000259" key="10">
    <source>
        <dbReference type="Pfam" id="PF00155"/>
    </source>
</evidence>
<evidence type="ECO:0000256" key="4">
    <source>
        <dbReference type="ARBA" id="ARBA00022490"/>
    </source>
</evidence>
<keyword evidence="6 11" id="KW-0808">Transferase</keyword>
<dbReference type="OrthoDB" id="691673at2759"/>
<dbReference type="GO" id="GO:0006571">
    <property type="term" value="P:tyrosine biosynthetic process"/>
    <property type="evidence" value="ECO:0007669"/>
    <property type="project" value="TreeGrafter"/>
</dbReference>
<dbReference type="InterPro" id="IPR015424">
    <property type="entry name" value="PyrdxlP-dep_Trfase"/>
</dbReference>
<dbReference type="Pfam" id="PF00155">
    <property type="entry name" value="Aminotran_1_2"/>
    <property type="match status" value="1"/>
</dbReference>
<dbReference type="GO" id="GO:0047536">
    <property type="term" value="F:2-aminoadipate transaminase activity"/>
    <property type="evidence" value="ECO:0007669"/>
    <property type="project" value="TreeGrafter"/>
</dbReference>
<keyword evidence="4" id="KW-0963">Cytoplasm</keyword>
<dbReference type="CDD" id="cd00609">
    <property type="entry name" value="AAT_like"/>
    <property type="match status" value="1"/>
</dbReference>
<dbReference type="InterPro" id="IPR050859">
    <property type="entry name" value="Class-I_PLP-dep_aminotransf"/>
</dbReference>
<evidence type="ECO:0000313" key="11">
    <source>
        <dbReference type="EMBL" id="KOS21118.1"/>
    </source>
</evidence>
<dbReference type="InterPro" id="IPR004839">
    <property type="entry name" value="Aminotransferase_I/II_large"/>
</dbReference>
<dbReference type="SUPFAM" id="SSF53383">
    <property type="entry name" value="PLP-dependent transferases"/>
    <property type="match status" value="1"/>
</dbReference>
<dbReference type="GO" id="GO:0030170">
    <property type="term" value="F:pyridoxal phosphate binding"/>
    <property type="evidence" value="ECO:0007669"/>
    <property type="project" value="InterPro"/>
</dbReference>
<dbReference type="InterPro" id="IPR015421">
    <property type="entry name" value="PyrdxlP-dep_Trfase_major"/>
</dbReference>
<keyword evidence="5 11" id="KW-0032">Aminotransferase</keyword>
<evidence type="ECO:0000256" key="9">
    <source>
        <dbReference type="ARBA" id="ARBA00067014"/>
    </source>
</evidence>
<keyword evidence="7" id="KW-0663">Pyridoxal phosphate</keyword>
<evidence type="ECO:0000256" key="5">
    <source>
        <dbReference type="ARBA" id="ARBA00022576"/>
    </source>
</evidence>
<comment type="catalytic activity">
    <reaction evidence="8">
        <text>an aromatic L-alpha-amino acid + 2-oxoglutarate = an aromatic oxo-acid + L-glutamate</text>
        <dbReference type="Rhea" id="RHEA:17533"/>
        <dbReference type="ChEBI" id="CHEBI:16810"/>
        <dbReference type="ChEBI" id="CHEBI:29985"/>
        <dbReference type="ChEBI" id="CHEBI:73309"/>
        <dbReference type="ChEBI" id="CHEBI:84824"/>
        <dbReference type="EC" id="2.6.1.57"/>
    </reaction>
</comment>
<dbReference type="GO" id="GO:0008793">
    <property type="term" value="F:aromatic-amino-acid transaminase activity"/>
    <property type="evidence" value="ECO:0007669"/>
    <property type="project" value="TreeGrafter"/>
</dbReference>
<gene>
    <name evidence="11" type="ORF">ESCO_004245</name>
</gene>
<dbReference type="EC" id="2.6.1.57" evidence="9"/>
<dbReference type="GO" id="GO:0005737">
    <property type="term" value="C:cytoplasm"/>
    <property type="evidence" value="ECO:0007669"/>
    <property type="project" value="UniProtKB-SubCell"/>
</dbReference>
<comment type="cofactor">
    <cofactor evidence="1">
        <name>pyridoxal 5'-phosphate</name>
        <dbReference type="ChEBI" id="CHEBI:597326"/>
    </cofactor>
</comment>
<evidence type="ECO:0000256" key="8">
    <source>
        <dbReference type="ARBA" id="ARBA00051993"/>
    </source>
</evidence>
<keyword evidence="12" id="KW-1185">Reference proteome</keyword>
<accession>A0A0M8MY40</accession>
<dbReference type="GO" id="GO:0019878">
    <property type="term" value="P:lysine biosynthetic process via aminoadipic acid"/>
    <property type="evidence" value="ECO:0007669"/>
    <property type="project" value="TreeGrafter"/>
</dbReference>
<evidence type="ECO:0000313" key="12">
    <source>
        <dbReference type="Proteomes" id="UP000053831"/>
    </source>
</evidence>
<comment type="subcellular location">
    <subcellularLocation>
        <location evidence="2">Cytoplasm</location>
    </subcellularLocation>
</comment>